<feature type="domain" description="MAM" evidence="10">
    <location>
        <begin position="487"/>
        <end position="649"/>
    </location>
</feature>
<evidence type="ECO:0000313" key="12">
    <source>
        <dbReference type="EMBL" id="CAH3021553.1"/>
    </source>
</evidence>
<gene>
    <name evidence="12" type="ORF">PEVE_00011812</name>
</gene>
<dbReference type="Gene3D" id="3.40.390.10">
    <property type="entry name" value="Collagenase (Catalytic Domain)"/>
    <property type="match status" value="1"/>
</dbReference>
<dbReference type="InterPro" id="IPR000884">
    <property type="entry name" value="TSP1_rpt"/>
</dbReference>
<keyword evidence="3 7" id="KW-0378">Hydrolase</keyword>
<dbReference type="PROSITE" id="PS50060">
    <property type="entry name" value="MAM_2"/>
    <property type="match status" value="1"/>
</dbReference>
<feature type="domain" description="Peptidase M12A" evidence="11">
    <location>
        <begin position="96"/>
        <end position="310"/>
    </location>
</feature>
<evidence type="ECO:0000259" key="10">
    <source>
        <dbReference type="PROSITE" id="PS50060"/>
    </source>
</evidence>
<dbReference type="SMART" id="SM00137">
    <property type="entry name" value="MAM"/>
    <property type="match status" value="1"/>
</dbReference>
<keyword evidence="2 7" id="KW-0479">Metal-binding</keyword>
<feature type="compositionally biased region" description="Low complexity" evidence="9">
    <location>
        <begin position="514"/>
        <end position="527"/>
    </location>
</feature>
<dbReference type="InterPro" id="IPR034035">
    <property type="entry name" value="Astacin-like_dom"/>
</dbReference>
<dbReference type="CDD" id="cd06263">
    <property type="entry name" value="MAM"/>
    <property type="match status" value="1"/>
</dbReference>
<accession>A0ABN8M0C3</accession>
<dbReference type="Pfam" id="PF00629">
    <property type="entry name" value="MAM"/>
    <property type="match status" value="1"/>
</dbReference>
<organism evidence="12 13">
    <name type="scientific">Porites evermanni</name>
    <dbReference type="NCBI Taxonomy" id="104178"/>
    <lineage>
        <taxon>Eukaryota</taxon>
        <taxon>Metazoa</taxon>
        <taxon>Cnidaria</taxon>
        <taxon>Anthozoa</taxon>
        <taxon>Hexacorallia</taxon>
        <taxon>Scleractinia</taxon>
        <taxon>Fungiina</taxon>
        <taxon>Poritidae</taxon>
        <taxon>Porites</taxon>
    </lineage>
</organism>
<feature type="binding site" evidence="7">
    <location>
        <position position="190"/>
    </location>
    <ligand>
        <name>Zn(2+)</name>
        <dbReference type="ChEBI" id="CHEBI:29105"/>
        <note>catalytic</note>
    </ligand>
</feature>
<feature type="chain" id="PRO_5044986708" description="Metalloendopeptidase" evidence="8">
    <location>
        <begin position="20"/>
        <end position="769"/>
    </location>
</feature>
<dbReference type="InterPro" id="IPR000998">
    <property type="entry name" value="MAM_dom"/>
</dbReference>
<evidence type="ECO:0000256" key="8">
    <source>
        <dbReference type="RuleBase" id="RU361183"/>
    </source>
</evidence>
<dbReference type="PROSITE" id="PS51864">
    <property type="entry name" value="ASTACIN"/>
    <property type="match status" value="1"/>
</dbReference>
<dbReference type="PRINTS" id="PR00020">
    <property type="entry name" value="MAMDOMAIN"/>
</dbReference>
<evidence type="ECO:0000256" key="1">
    <source>
        <dbReference type="ARBA" id="ARBA00022670"/>
    </source>
</evidence>
<feature type="region of interest" description="Disordered" evidence="9">
    <location>
        <begin position="513"/>
        <end position="532"/>
    </location>
</feature>
<evidence type="ECO:0000256" key="6">
    <source>
        <dbReference type="ARBA" id="ARBA00023180"/>
    </source>
</evidence>
<keyword evidence="13" id="KW-1185">Reference proteome</keyword>
<evidence type="ECO:0000256" key="3">
    <source>
        <dbReference type="ARBA" id="ARBA00022801"/>
    </source>
</evidence>
<dbReference type="Proteomes" id="UP001159427">
    <property type="component" value="Unassembled WGS sequence"/>
</dbReference>
<dbReference type="EC" id="3.4.24.-" evidence="8"/>
<evidence type="ECO:0000256" key="9">
    <source>
        <dbReference type="SAM" id="MobiDB-lite"/>
    </source>
</evidence>
<dbReference type="PROSITE" id="PS00740">
    <property type="entry name" value="MAM_1"/>
    <property type="match status" value="1"/>
</dbReference>
<dbReference type="PANTHER" id="PTHR10127">
    <property type="entry name" value="DISCOIDIN, CUB, EGF, LAMININ , AND ZINC METALLOPROTEASE DOMAIN CONTAINING"/>
    <property type="match status" value="1"/>
</dbReference>
<feature type="active site" evidence="7">
    <location>
        <position position="191"/>
    </location>
</feature>
<name>A0ABN8M0C3_9CNID</name>
<comment type="caution">
    <text evidence="12">The sequence shown here is derived from an EMBL/GenBank/DDBJ whole genome shotgun (WGS) entry which is preliminary data.</text>
</comment>
<protein>
    <recommendedName>
        <fullName evidence="8">Metalloendopeptidase</fullName>
        <ecNumber evidence="8">3.4.24.-</ecNumber>
    </recommendedName>
</protein>
<dbReference type="EMBL" id="CALNXI010000186">
    <property type="protein sequence ID" value="CAH3021553.1"/>
    <property type="molecule type" value="Genomic_DNA"/>
</dbReference>
<dbReference type="InterPro" id="IPR013320">
    <property type="entry name" value="ConA-like_dom_sf"/>
</dbReference>
<dbReference type="SUPFAM" id="SSF49899">
    <property type="entry name" value="Concanavalin A-like lectins/glucanases"/>
    <property type="match status" value="1"/>
</dbReference>
<keyword evidence="6" id="KW-0325">Glycoprotein</keyword>
<dbReference type="SUPFAM" id="SSF55486">
    <property type="entry name" value="Metalloproteases ('zincins'), catalytic domain"/>
    <property type="match status" value="1"/>
</dbReference>
<dbReference type="SMART" id="SM00209">
    <property type="entry name" value="TSP1"/>
    <property type="match status" value="1"/>
</dbReference>
<feature type="binding site" evidence="7">
    <location>
        <position position="194"/>
    </location>
    <ligand>
        <name>Zn(2+)</name>
        <dbReference type="ChEBI" id="CHEBI:29105"/>
        <note>catalytic</note>
    </ligand>
</feature>
<evidence type="ECO:0000256" key="5">
    <source>
        <dbReference type="ARBA" id="ARBA00023049"/>
    </source>
</evidence>
<evidence type="ECO:0000313" key="13">
    <source>
        <dbReference type="Proteomes" id="UP001159427"/>
    </source>
</evidence>
<evidence type="ECO:0000256" key="7">
    <source>
        <dbReference type="PROSITE-ProRule" id="PRU01211"/>
    </source>
</evidence>
<feature type="signal peptide" evidence="8">
    <location>
        <begin position="1"/>
        <end position="19"/>
    </location>
</feature>
<dbReference type="Gene3D" id="2.60.120.200">
    <property type="match status" value="1"/>
</dbReference>
<dbReference type="SMART" id="SM00235">
    <property type="entry name" value="ZnMc"/>
    <property type="match status" value="1"/>
</dbReference>
<dbReference type="PRINTS" id="PR00480">
    <property type="entry name" value="ASTACIN"/>
</dbReference>
<sequence>MEELKIFCVLILFAVHSFCIPIETHRSEAKRSLIREDDKDQLVGDETILDHIEKVNKGNDVNKYEADIDLSPDDLVDLSDAGDVDGQQLIGRKKRNAARNRKKVWVTRVIPYEYDSSLPDAFKSTIQEAIAEYENKTCLTFKPRTGEDLFVKFVHEKGCWSSVGRQYWMTGVGQKLSLGKGCNHKGTIMHELMHAIGFWHEQSRPDRNLYVERLSAFQEPGPGQLVILSSVTSFFFSEEEHNFNKYSHSDIDLLKIPYDFDSIMHYGRKSFSKNGEDTIRSILNPSHPLGQREGLTDFDIHEINALYDCSIKVGWSSWSNFGPCSTYCYKQRQRFCTSNDFSRDCPGADRYGVQEESLKCSDKECFARRLLHPELVSAVNAPVIFSNDGVVTPTPKLHVGLPFLDTLAYQCQDEKVVPLQLTVTGVAGHHGACVTLNVDLEHITGRGHVTTLHQDMEARIASGAPAVHNPASLSPAGSCPLYSSGPDDCEFDSDQMCHWTNSKSNPPLYNWVRNTGGTPSSNTGPSGDHTSGSGHYLYVEASGIPEGDRAALVSRNFNPSIGRCLTFWYHMYGEAMGELNVYVKPVGGSRTKVWSKSGDQGDDWKMGQVTLKNMDSDYQVEFEAVCGSSFRADIGLDDISFKESPCCKYVNYFNICSQILKYFVYVALCFSSFTVEAVGCFWDTQDRALPVLLKNIRNQIDWYHMEKTVAACSKLTQQQHYKVFGVQYYGECWSGSADVAKYDKYGIAPPENCWEGVGEEWTNFVYKIV</sequence>
<dbReference type="Pfam" id="PF01400">
    <property type="entry name" value="Astacin"/>
    <property type="match status" value="2"/>
</dbReference>
<keyword evidence="4 7" id="KW-0862">Zinc</keyword>
<dbReference type="InterPro" id="IPR006026">
    <property type="entry name" value="Peptidase_Metallo"/>
</dbReference>
<evidence type="ECO:0000259" key="11">
    <source>
        <dbReference type="PROSITE" id="PS51864"/>
    </source>
</evidence>
<dbReference type="CDD" id="cd04280">
    <property type="entry name" value="ZnMc_astacin_like"/>
    <property type="match status" value="1"/>
</dbReference>
<comment type="cofactor">
    <cofactor evidence="7 8">
        <name>Zn(2+)</name>
        <dbReference type="ChEBI" id="CHEBI:29105"/>
    </cofactor>
    <text evidence="7 8">Binds 1 zinc ion per subunit.</text>
</comment>
<keyword evidence="1 7" id="KW-0645">Protease</keyword>
<proteinExistence type="predicted"/>
<keyword evidence="5 7" id="KW-0482">Metalloprotease</keyword>
<keyword evidence="8" id="KW-0732">Signal</keyword>
<feature type="binding site" evidence="7">
    <location>
        <position position="200"/>
    </location>
    <ligand>
        <name>Zn(2+)</name>
        <dbReference type="ChEBI" id="CHEBI:29105"/>
        <note>catalytic</note>
    </ligand>
</feature>
<comment type="caution">
    <text evidence="7">Lacks conserved residue(s) required for the propagation of feature annotation.</text>
</comment>
<dbReference type="PANTHER" id="PTHR10127:SF780">
    <property type="entry name" value="METALLOENDOPEPTIDASE"/>
    <property type="match status" value="1"/>
</dbReference>
<evidence type="ECO:0000256" key="4">
    <source>
        <dbReference type="ARBA" id="ARBA00022833"/>
    </source>
</evidence>
<evidence type="ECO:0000256" key="2">
    <source>
        <dbReference type="ARBA" id="ARBA00022723"/>
    </source>
</evidence>
<dbReference type="InterPro" id="IPR001506">
    <property type="entry name" value="Peptidase_M12A"/>
</dbReference>
<dbReference type="InterPro" id="IPR024079">
    <property type="entry name" value="MetalloPept_cat_dom_sf"/>
</dbReference>
<reference evidence="12 13" key="1">
    <citation type="submission" date="2022-05" db="EMBL/GenBank/DDBJ databases">
        <authorList>
            <consortium name="Genoscope - CEA"/>
            <person name="William W."/>
        </authorList>
    </citation>
    <scope>NUCLEOTIDE SEQUENCE [LARGE SCALE GENOMIC DNA]</scope>
</reference>